<evidence type="ECO:0000313" key="2">
    <source>
        <dbReference type="EMBL" id="MDR6538065.1"/>
    </source>
</evidence>
<dbReference type="Proteomes" id="UP001184230">
    <property type="component" value="Unassembled WGS sequence"/>
</dbReference>
<accession>A0ABU1NJ77</accession>
<gene>
    <name evidence="2" type="ORF">J2739_003852</name>
</gene>
<keyword evidence="1" id="KW-0472">Membrane</keyword>
<comment type="caution">
    <text evidence="2">The sequence shown here is derived from an EMBL/GenBank/DDBJ whole genome shotgun (WGS) entry which is preliminary data.</text>
</comment>
<dbReference type="Gene3D" id="3.40.720.10">
    <property type="entry name" value="Alkaline Phosphatase, subunit A"/>
    <property type="match status" value="1"/>
</dbReference>
<feature type="transmembrane region" description="Helical" evidence="1">
    <location>
        <begin position="46"/>
        <end position="66"/>
    </location>
</feature>
<reference evidence="2 3" key="1">
    <citation type="submission" date="2023-07" db="EMBL/GenBank/DDBJ databases">
        <title>Sorghum-associated microbial communities from plants grown in Nebraska, USA.</title>
        <authorList>
            <person name="Schachtman D."/>
        </authorList>
    </citation>
    <scope>NUCLEOTIDE SEQUENCE [LARGE SCALE GENOMIC DNA]</scope>
    <source>
        <strain evidence="2 3">DS1781</strain>
    </source>
</reference>
<dbReference type="InterPro" id="IPR017850">
    <property type="entry name" value="Alkaline_phosphatase_core_sf"/>
</dbReference>
<keyword evidence="3" id="KW-1185">Reference proteome</keyword>
<dbReference type="EMBL" id="JAVDRF010000009">
    <property type="protein sequence ID" value="MDR6538065.1"/>
    <property type="molecule type" value="Genomic_DNA"/>
</dbReference>
<evidence type="ECO:0000256" key="1">
    <source>
        <dbReference type="SAM" id="Phobius"/>
    </source>
</evidence>
<keyword evidence="1" id="KW-1133">Transmembrane helix</keyword>
<evidence type="ECO:0000313" key="3">
    <source>
        <dbReference type="Proteomes" id="UP001184230"/>
    </source>
</evidence>
<name>A0ABU1NJ77_9BURK</name>
<proteinExistence type="predicted"/>
<protein>
    <recommendedName>
        <fullName evidence="4">Phosphoglycerol transferase MdoB</fullName>
    </recommendedName>
</protein>
<evidence type="ECO:0008006" key="4">
    <source>
        <dbReference type="Google" id="ProtNLM"/>
    </source>
</evidence>
<feature type="transmembrane region" description="Helical" evidence="1">
    <location>
        <begin position="78"/>
        <end position="101"/>
    </location>
</feature>
<keyword evidence="1" id="KW-0812">Transmembrane</keyword>
<feature type="transmembrane region" description="Helical" evidence="1">
    <location>
        <begin position="12"/>
        <end position="34"/>
    </location>
</feature>
<dbReference type="SUPFAM" id="SSF53649">
    <property type="entry name" value="Alkaline phosphatase-like"/>
    <property type="match status" value="1"/>
</dbReference>
<feature type="transmembrane region" description="Helical" evidence="1">
    <location>
        <begin position="162"/>
        <end position="181"/>
    </location>
</feature>
<organism evidence="2 3">
    <name type="scientific">Variovorax soli</name>
    <dbReference type="NCBI Taxonomy" id="376815"/>
    <lineage>
        <taxon>Bacteria</taxon>
        <taxon>Pseudomonadati</taxon>
        <taxon>Pseudomonadota</taxon>
        <taxon>Betaproteobacteria</taxon>
        <taxon>Burkholderiales</taxon>
        <taxon>Comamonadaceae</taxon>
        <taxon>Variovorax</taxon>
    </lineage>
</organism>
<feature type="transmembrane region" description="Helical" evidence="1">
    <location>
        <begin position="121"/>
        <end position="141"/>
    </location>
</feature>
<sequence length="553" mass="59710">MTRARPSPMSPSGWGGWLARIAGPLLLLNALLTLENHGPGLWPRPALRLSFELVVAVVALAGWAAWRGRPGTRVLRLLAAASACWIVARYFDVTVSAVFGRQLNLYWDSRHALEVLRMGEFPAWQIALGALALLAVPLLLYRLALHCWRAIAQALAWPRPRPAIGLAGLLLVACFAAHGIGGRDTRWFFSMPVAPILAQQAGVLAGQLLPGQASARLTPSPDFAQASLAGLHGADVLLLFAESYGATTLDNPRQAAALAPRRAAFAQALAAGGLQVVSARVRSPTYGGASWLAHAELLSGVDMQDPGAYELLLATQRPTLARHFQAHGWRTVNWMPGLQRPWPEGRFYGYDRYGDAEHIGYRGPAFGYWRIPDQASMALLHAQELAAPPGTRAPRFMVFATLASHAPFRPLPPYVSDWDKLAGSEAYTPAEVARSLAAPVSWQAPVPAYLEALGYTFEWLGDYLEHRAPRQLLTIMIGDHQPLASVSGAGASWDVPVHIISSDAALLQRFEAAGFRPGLLPQEGPAPMRMEALTRLLLAVFDGSPARVPGTGE</sequence>